<comment type="caution">
    <text evidence="4">The sequence shown here is derived from an EMBL/GenBank/DDBJ whole genome shotgun (WGS) entry which is preliminary data.</text>
</comment>
<feature type="region of interest" description="Disordered" evidence="2">
    <location>
        <begin position="98"/>
        <end position="157"/>
    </location>
</feature>
<dbReference type="EMBL" id="JALJOR010000003">
    <property type="protein sequence ID" value="KAK9820585.1"/>
    <property type="molecule type" value="Genomic_DNA"/>
</dbReference>
<feature type="domain" description="Nuclease associated modular" evidence="3">
    <location>
        <begin position="80"/>
        <end position="96"/>
    </location>
</feature>
<feature type="compositionally biased region" description="Basic residues" evidence="2">
    <location>
        <begin position="104"/>
        <end position="119"/>
    </location>
</feature>
<organism evidence="4 5">
    <name type="scientific">[Myrmecia] bisecta</name>
    <dbReference type="NCBI Taxonomy" id="41462"/>
    <lineage>
        <taxon>Eukaryota</taxon>
        <taxon>Viridiplantae</taxon>
        <taxon>Chlorophyta</taxon>
        <taxon>core chlorophytes</taxon>
        <taxon>Trebouxiophyceae</taxon>
        <taxon>Trebouxiales</taxon>
        <taxon>Trebouxiaceae</taxon>
        <taxon>Myrmecia</taxon>
    </lineage>
</organism>
<dbReference type="Proteomes" id="UP001489004">
    <property type="component" value="Unassembled WGS sequence"/>
</dbReference>
<evidence type="ECO:0000259" key="3">
    <source>
        <dbReference type="SMART" id="SM00496"/>
    </source>
</evidence>
<evidence type="ECO:0000313" key="4">
    <source>
        <dbReference type="EMBL" id="KAK9820585.1"/>
    </source>
</evidence>
<feature type="compositionally biased region" description="Basic and acidic residues" evidence="2">
    <location>
        <begin position="50"/>
        <end position="67"/>
    </location>
</feature>
<feature type="region of interest" description="Disordered" evidence="2">
    <location>
        <begin position="380"/>
        <end position="400"/>
    </location>
</feature>
<dbReference type="PANTHER" id="PTHR34199:SF2">
    <property type="entry name" value="NUMOD3 MOTIF FAMILY PROTEIN, EXPRESSED"/>
    <property type="match status" value="1"/>
</dbReference>
<accession>A0AAW1QGP1</accession>
<feature type="compositionally biased region" description="Basic and acidic residues" evidence="2">
    <location>
        <begin position="128"/>
        <end position="150"/>
    </location>
</feature>
<protein>
    <recommendedName>
        <fullName evidence="3">Nuclease associated modular domain-containing protein</fullName>
    </recommendedName>
</protein>
<feature type="compositionally biased region" description="Polar residues" evidence="2">
    <location>
        <begin position="391"/>
        <end position="400"/>
    </location>
</feature>
<name>A0AAW1QGP1_9CHLO</name>
<feature type="domain" description="Nuclease associated modular" evidence="3">
    <location>
        <begin position="47"/>
        <end position="63"/>
    </location>
</feature>
<keyword evidence="1" id="KW-0175">Coiled coil</keyword>
<dbReference type="InterPro" id="IPR003611">
    <property type="entry name" value="NUMOD3"/>
</dbReference>
<evidence type="ECO:0000313" key="5">
    <source>
        <dbReference type="Proteomes" id="UP001489004"/>
    </source>
</evidence>
<dbReference type="PANTHER" id="PTHR34199">
    <property type="entry name" value="NUMOD3 MOTIF FAMILY PROTEIN, EXPRESSED"/>
    <property type="match status" value="1"/>
</dbReference>
<dbReference type="SMART" id="SM00496">
    <property type="entry name" value="IENR2"/>
    <property type="match status" value="2"/>
</dbReference>
<feature type="coiled-coil region" evidence="1">
    <location>
        <begin position="214"/>
        <end position="281"/>
    </location>
</feature>
<keyword evidence="5" id="KW-1185">Reference proteome</keyword>
<proteinExistence type="predicted"/>
<evidence type="ECO:0000256" key="2">
    <source>
        <dbReference type="SAM" id="MobiDB-lite"/>
    </source>
</evidence>
<evidence type="ECO:0000256" key="1">
    <source>
        <dbReference type="SAM" id="Coils"/>
    </source>
</evidence>
<feature type="region of interest" description="Disordered" evidence="2">
    <location>
        <begin position="40"/>
        <end position="67"/>
    </location>
</feature>
<dbReference type="GO" id="GO:0003677">
    <property type="term" value="F:DNA binding"/>
    <property type="evidence" value="ECO:0007669"/>
    <property type="project" value="InterPro"/>
</dbReference>
<sequence>MHIGKCLSPSYLVLLSHRPGASELPNVELARRAKISAKNKGKVPWNKGGSHKEETKAKISARTKEAMQRPEVLAKMKAAAHKPHTEETREKIRQALRAVWDRKGRVRKTGGGKSSRHRQGQTNADGTPVKEEGEPEPERTPEELAEEARQKAIKSALHRQRISEAIRKKWQDPEYREKVVSKMQAGDTQSKRTRSYKASAHRKRQAADRKLVAALQQQAKLDAARQLATQLEEALVSVQAQGDSLVNPNDPAGAAETRAALEEAQRMLAHARQRVAKLEAQIVPLQQLLADVGAVPATPDAQARLESTSGQPAPAALQNHGVSSANGDVNGHGSLNGNRSLNGKGTGSMHGKANGAGLVGAVSDSWLRVADNGHVWQNGRLVHAPNGASGGTSPMQLERQ</sequence>
<feature type="compositionally biased region" description="Basic residues" evidence="2">
    <location>
        <begin position="191"/>
        <end position="204"/>
    </location>
</feature>
<gene>
    <name evidence="4" type="ORF">WJX72_011936</name>
</gene>
<dbReference type="AlphaFoldDB" id="A0AAW1QGP1"/>
<feature type="region of interest" description="Disordered" evidence="2">
    <location>
        <begin position="180"/>
        <end position="204"/>
    </location>
</feature>
<dbReference type="Pfam" id="PF07460">
    <property type="entry name" value="NUMOD3"/>
    <property type="match status" value="1"/>
</dbReference>
<reference evidence="4 5" key="1">
    <citation type="journal article" date="2024" name="Nat. Commun.">
        <title>Phylogenomics reveals the evolutionary origins of lichenization in chlorophyte algae.</title>
        <authorList>
            <person name="Puginier C."/>
            <person name="Libourel C."/>
            <person name="Otte J."/>
            <person name="Skaloud P."/>
            <person name="Haon M."/>
            <person name="Grisel S."/>
            <person name="Petersen M."/>
            <person name="Berrin J.G."/>
            <person name="Delaux P.M."/>
            <person name="Dal Grande F."/>
            <person name="Keller J."/>
        </authorList>
    </citation>
    <scope>NUCLEOTIDE SEQUENCE [LARGE SCALE GENOMIC DNA]</scope>
    <source>
        <strain evidence="4 5">SAG 2043</strain>
    </source>
</reference>